<reference evidence="2" key="1">
    <citation type="submission" date="2018-05" db="EMBL/GenBank/DDBJ databases">
        <authorList>
            <person name="Lanie J.A."/>
            <person name="Ng W.-L."/>
            <person name="Kazmierczak K.M."/>
            <person name="Andrzejewski T.M."/>
            <person name="Davidsen T.M."/>
            <person name="Wayne K.J."/>
            <person name="Tettelin H."/>
            <person name="Glass J.I."/>
            <person name="Rusch D."/>
            <person name="Podicherti R."/>
            <person name="Tsui H.-C.T."/>
            <person name="Winkler M.E."/>
        </authorList>
    </citation>
    <scope>NUCLEOTIDE SEQUENCE</scope>
</reference>
<evidence type="ECO:0000256" key="1">
    <source>
        <dbReference type="SAM" id="MobiDB-lite"/>
    </source>
</evidence>
<dbReference type="EMBL" id="UINC01057359">
    <property type="protein sequence ID" value="SVB78406.1"/>
    <property type="molecule type" value="Genomic_DNA"/>
</dbReference>
<sequence length="100" mass="11420">MAGPMARRVIERRLAEVGNRLQRLRSDLAVAEEQLAHFEEEADEARIRALVSETAIADRDRRGAERHAASMTRHRDGLREEIQRLETVQDELLDRFTAGG</sequence>
<evidence type="ECO:0000313" key="2">
    <source>
        <dbReference type="EMBL" id="SVB78406.1"/>
    </source>
</evidence>
<organism evidence="2">
    <name type="scientific">marine metagenome</name>
    <dbReference type="NCBI Taxonomy" id="408172"/>
    <lineage>
        <taxon>unclassified sequences</taxon>
        <taxon>metagenomes</taxon>
        <taxon>ecological metagenomes</taxon>
    </lineage>
</organism>
<proteinExistence type="predicted"/>
<name>A0A382GTI5_9ZZZZ</name>
<accession>A0A382GTI5</accession>
<gene>
    <name evidence="2" type="ORF">METZ01_LOCUS231260</name>
</gene>
<feature type="region of interest" description="Disordered" evidence="1">
    <location>
        <begin position="60"/>
        <end position="80"/>
    </location>
</feature>
<protein>
    <submittedName>
        <fullName evidence="2">Uncharacterized protein</fullName>
    </submittedName>
</protein>
<dbReference type="AlphaFoldDB" id="A0A382GTI5"/>